<evidence type="ECO:0000259" key="2">
    <source>
        <dbReference type="PROSITE" id="PS50835"/>
    </source>
</evidence>
<dbReference type="PROSITE" id="PS50835">
    <property type="entry name" value="IG_LIKE"/>
    <property type="match status" value="1"/>
</dbReference>
<protein>
    <recommendedName>
        <fullName evidence="2">Ig-like domain-containing protein</fullName>
    </recommendedName>
</protein>
<gene>
    <name evidence="3" type="ORF">F7725_020949</name>
</gene>
<comment type="caution">
    <text evidence="3">The sequence shown here is derived from an EMBL/GenBank/DDBJ whole genome shotgun (WGS) entry which is preliminary data.</text>
</comment>
<reference evidence="3 4" key="1">
    <citation type="submission" date="2020-03" db="EMBL/GenBank/DDBJ databases">
        <title>Dissostichus mawsoni Genome sequencing and assembly.</title>
        <authorList>
            <person name="Park H."/>
        </authorList>
    </citation>
    <scope>NUCLEOTIDE SEQUENCE [LARGE SCALE GENOMIC DNA]</scope>
    <source>
        <strain evidence="3">DM0001</strain>
        <tissue evidence="3">Muscle</tissue>
    </source>
</reference>
<feature type="compositionally biased region" description="Low complexity" evidence="1">
    <location>
        <begin position="85"/>
        <end position="98"/>
    </location>
</feature>
<name>A0A7J5YFY1_DISMA</name>
<dbReference type="AlphaFoldDB" id="A0A7J5YFY1"/>
<evidence type="ECO:0000313" key="3">
    <source>
        <dbReference type="EMBL" id="KAF3847921.1"/>
    </source>
</evidence>
<dbReference type="OrthoDB" id="8950231at2759"/>
<proteinExistence type="predicted"/>
<sequence>MEDVHSILDGLPLQTDLQRVDAGRHILGQQVARLGPQPLQEGGDFLLTQTCRSEKSTTTLILSDIPTTHVSGREQGTIKRARQDSSSSSSSSNSSSSSIKDRLSNDCGKQNEIAEECSQVVLADRETLDVPAGAVCLCPHCGGAWTGDWMRRNSTEENLIVRHPVTNVNLSANQTKLILNFLNVHKSDEGSYGCSVTWAQDDTEQGNLKYVNVTAAIPMARQETEVVYADISPDALRQQGVTKKPDQSTVYSSLRFP</sequence>
<dbReference type="EMBL" id="JAAKFY010000013">
    <property type="protein sequence ID" value="KAF3847921.1"/>
    <property type="molecule type" value="Genomic_DNA"/>
</dbReference>
<dbReference type="Gene3D" id="2.60.40.10">
    <property type="entry name" value="Immunoglobulins"/>
    <property type="match status" value="1"/>
</dbReference>
<evidence type="ECO:0000313" key="4">
    <source>
        <dbReference type="Proteomes" id="UP000518266"/>
    </source>
</evidence>
<keyword evidence="4" id="KW-1185">Reference proteome</keyword>
<dbReference type="InterPro" id="IPR007110">
    <property type="entry name" value="Ig-like_dom"/>
</dbReference>
<dbReference type="InterPro" id="IPR013783">
    <property type="entry name" value="Ig-like_fold"/>
</dbReference>
<dbReference type="Proteomes" id="UP000518266">
    <property type="component" value="Unassembled WGS sequence"/>
</dbReference>
<feature type="region of interest" description="Disordered" evidence="1">
    <location>
        <begin position="63"/>
        <end position="105"/>
    </location>
</feature>
<accession>A0A7J5YFY1</accession>
<feature type="domain" description="Ig-like" evidence="2">
    <location>
        <begin position="149"/>
        <end position="214"/>
    </location>
</feature>
<evidence type="ECO:0000256" key="1">
    <source>
        <dbReference type="SAM" id="MobiDB-lite"/>
    </source>
</evidence>
<organism evidence="3 4">
    <name type="scientific">Dissostichus mawsoni</name>
    <name type="common">Antarctic cod</name>
    <dbReference type="NCBI Taxonomy" id="36200"/>
    <lineage>
        <taxon>Eukaryota</taxon>
        <taxon>Metazoa</taxon>
        <taxon>Chordata</taxon>
        <taxon>Craniata</taxon>
        <taxon>Vertebrata</taxon>
        <taxon>Euteleostomi</taxon>
        <taxon>Actinopterygii</taxon>
        <taxon>Neopterygii</taxon>
        <taxon>Teleostei</taxon>
        <taxon>Neoteleostei</taxon>
        <taxon>Acanthomorphata</taxon>
        <taxon>Eupercaria</taxon>
        <taxon>Perciformes</taxon>
        <taxon>Notothenioidei</taxon>
        <taxon>Nototheniidae</taxon>
        <taxon>Dissostichus</taxon>
    </lineage>
</organism>